<dbReference type="HAMAP" id="MF_01235">
    <property type="entry name" value="ManNAc6P_epimer"/>
    <property type="match status" value="1"/>
</dbReference>
<evidence type="ECO:0000256" key="3">
    <source>
        <dbReference type="ARBA" id="ARBA00005081"/>
    </source>
</evidence>
<evidence type="ECO:0000313" key="9">
    <source>
        <dbReference type="Proteomes" id="UP000515679"/>
    </source>
</evidence>
<dbReference type="GO" id="GO:0019262">
    <property type="term" value="P:N-acetylneuraminate catabolic process"/>
    <property type="evidence" value="ECO:0007669"/>
    <property type="project" value="UniProtKB-UniRule"/>
</dbReference>
<organism evidence="8 9">
    <name type="scientific">Cohnella cholangitidis</name>
    <dbReference type="NCBI Taxonomy" id="2598458"/>
    <lineage>
        <taxon>Bacteria</taxon>
        <taxon>Bacillati</taxon>
        <taxon>Bacillota</taxon>
        <taxon>Bacilli</taxon>
        <taxon>Bacillales</taxon>
        <taxon>Paenibacillaceae</taxon>
        <taxon>Cohnella</taxon>
    </lineage>
</organism>
<accession>A0A7G5C103</accession>
<sequence>MDTKNNVLDKINRKLIVSCQALPDEPLHSSFIMGRMAYAAYLGGASGIRANSVEDIQEIKKQVDLPIIGIIKKVYAGSEVFITPTMKEVDDLCREGVDIVAMDATDRVRPDGSTISELFPLIRNKYKDQLFMADCSTYEEAASAVELGFDFIGTTLSGYTEATKNKILPDIELVERIVGSFSVPVIAEGGISTPEQLKRLYDIGIFAAVVGSAITRPMEITKKFMKVVD</sequence>
<dbReference type="Pfam" id="PF04131">
    <property type="entry name" value="NanE"/>
    <property type="match status" value="1"/>
</dbReference>
<dbReference type="SUPFAM" id="SSF51366">
    <property type="entry name" value="Ribulose-phoshate binding barrel"/>
    <property type="match status" value="1"/>
</dbReference>
<dbReference type="EC" id="5.1.3.9" evidence="7"/>
<evidence type="ECO:0000313" key="8">
    <source>
        <dbReference type="EMBL" id="QMV42887.1"/>
    </source>
</evidence>
<dbReference type="FunFam" id="3.20.20.70:FF:000035">
    <property type="entry name" value="Putative N-acetylmannosamine-6-phosphate 2-epimerase"/>
    <property type="match status" value="1"/>
</dbReference>
<keyword evidence="6 7" id="KW-0119">Carbohydrate metabolism</keyword>
<dbReference type="InterPro" id="IPR007260">
    <property type="entry name" value="NanE"/>
</dbReference>
<proteinExistence type="inferred from homology"/>
<dbReference type="InterPro" id="IPR013785">
    <property type="entry name" value="Aldolase_TIM"/>
</dbReference>
<reference evidence="8 9" key="1">
    <citation type="submission" date="2019-07" db="EMBL/GenBank/DDBJ databases">
        <authorList>
            <person name="Kim J.K."/>
            <person name="Cheong H.-M."/>
            <person name="Choi Y."/>
            <person name="Hwang K.J."/>
            <person name="Lee S."/>
            <person name="Choi C."/>
        </authorList>
    </citation>
    <scope>NUCLEOTIDE SEQUENCE [LARGE SCALE GENOMIC DNA]</scope>
    <source>
        <strain evidence="8 9">KS 22</strain>
    </source>
</reference>
<comment type="catalytic activity">
    <reaction evidence="1 7">
        <text>an N-acyl-D-glucosamine 6-phosphate = an N-acyl-D-mannosamine 6-phosphate</text>
        <dbReference type="Rhea" id="RHEA:23932"/>
        <dbReference type="ChEBI" id="CHEBI:57599"/>
        <dbReference type="ChEBI" id="CHEBI:57666"/>
        <dbReference type="EC" id="5.1.3.9"/>
    </reaction>
</comment>
<dbReference type="KEGG" id="cchl:FPL14_18095"/>
<dbReference type="UniPathway" id="UPA00629">
    <property type="reaction ID" value="UER00682"/>
</dbReference>
<dbReference type="AlphaFoldDB" id="A0A7G5C103"/>
<keyword evidence="9" id="KW-1185">Reference proteome</keyword>
<dbReference type="NCBIfam" id="NF002231">
    <property type="entry name" value="PRK01130.1"/>
    <property type="match status" value="1"/>
</dbReference>
<dbReference type="Proteomes" id="UP000515679">
    <property type="component" value="Chromosome"/>
</dbReference>
<dbReference type="GO" id="GO:0006053">
    <property type="term" value="P:N-acetylmannosamine catabolic process"/>
    <property type="evidence" value="ECO:0007669"/>
    <property type="project" value="TreeGrafter"/>
</dbReference>
<evidence type="ECO:0000256" key="4">
    <source>
        <dbReference type="ARBA" id="ARBA00007439"/>
    </source>
</evidence>
<dbReference type="GO" id="GO:0005829">
    <property type="term" value="C:cytosol"/>
    <property type="evidence" value="ECO:0007669"/>
    <property type="project" value="TreeGrafter"/>
</dbReference>
<evidence type="ECO:0000256" key="5">
    <source>
        <dbReference type="ARBA" id="ARBA00023235"/>
    </source>
</evidence>
<name>A0A7G5C103_9BACL</name>
<evidence type="ECO:0000256" key="6">
    <source>
        <dbReference type="ARBA" id="ARBA00023277"/>
    </source>
</evidence>
<comment type="similarity">
    <text evidence="4 7">Belongs to the NanE family.</text>
</comment>
<dbReference type="PANTHER" id="PTHR36204:SF1">
    <property type="entry name" value="N-ACETYLMANNOSAMINE-6-PHOSPHATE 2-EPIMERASE-RELATED"/>
    <property type="match status" value="1"/>
</dbReference>
<comment type="function">
    <text evidence="2 7">Converts N-acetylmannosamine-6-phosphate (ManNAc-6-P) to N-acetylglucosamine-6-phosphate (GlcNAc-6-P).</text>
</comment>
<dbReference type="InterPro" id="IPR011060">
    <property type="entry name" value="RibuloseP-bd_barrel"/>
</dbReference>
<dbReference type="CDD" id="cd04729">
    <property type="entry name" value="NanE"/>
    <property type="match status" value="1"/>
</dbReference>
<evidence type="ECO:0000256" key="7">
    <source>
        <dbReference type="HAMAP-Rule" id="MF_01235"/>
    </source>
</evidence>
<dbReference type="RefSeq" id="WP_182299114.1">
    <property type="nucleotide sequence ID" value="NZ_CP041969.1"/>
</dbReference>
<dbReference type="GO" id="GO:0047465">
    <property type="term" value="F:N-acylglucosamine-6-phosphate 2-epimerase activity"/>
    <property type="evidence" value="ECO:0007669"/>
    <property type="project" value="UniProtKB-EC"/>
</dbReference>
<comment type="pathway">
    <text evidence="3 7">Amino-sugar metabolism; N-acetylneuraminate degradation; D-fructose 6-phosphate from N-acetylneuraminate: step 3/5.</text>
</comment>
<dbReference type="GO" id="GO:0005975">
    <property type="term" value="P:carbohydrate metabolic process"/>
    <property type="evidence" value="ECO:0007669"/>
    <property type="project" value="UniProtKB-UniRule"/>
</dbReference>
<gene>
    <name evidence="7" type="primary">nanE</name>
    <name evidence="8" type="ORF">FPL14_18095</name>
</gene>
<evidence type="ECO:0000256" key="2">
    <source>
        <dbReference type="ARBA" id="ARBA00002147"/>
    </source>
</evidence>
<evidence type="ECO:0000256" key="1">
    <source>
        <dbReference type="ARBA" id="ARBA00000056"/>
    </source>
</evidence>
<dbReference type="PANTHER" id="PTHR36204">
    <property type="entry name" value="N-ACETYLMANNOSAMINE-6-PHOSPHATE 2-EPIMERASE-RELATED"/>
    <property type="match status" value="1"/>
</dbReference>
<dbReference type="Gene3D" id="3.20.20.70">
    <property type="entry name" value="Aldolase class I"/>
    <property type="match status" value="1"/>
</dbReference>
<dbReference type="EMBL" id="CP041969">
    <property type="protein sequence ID" value="QMV42887.1"/>
    <property type="molecule type" value="Genomic_DNA"/>
</dbReference>
<protein>
    <recommendedName>
        <fullName evidence="7">Putative N-acetylmannosamine-6-phosphate 2-epimerase</fullName>
        <ecNumber evidence="7">5.1.3.9</ecNumber>
    </recommendedName>
    <alternativeName>
        <fullName evidence="7">ManNAc-6-P epimerase</fullName>
    </alternativeName>
</protein>
<keyword evidence="5 7" id="KW-0413">Isomerase</keyword>